<dbReference type="RefSeq" id="XP_041155601.1">
    <property type="nucleotide sequence ID" value="XM_041303913.1"/>
</dbReference>
<gene>
    <name evidence="2" type="ORF">HD556DRAFT_1404072</name>
</gene>
<keyword evidence="3" id="KW-1185">Reference proteome</keyword>
<evidence type="ECO:0000256" key="1">
    <source>
        <dbReference type="SAM" id="MobiDB-lite"/>
    </source>
</evidence>
<evidence type="ECO:0000313" key="2">
    <source>
        <dbReference type="EMBL" id="KAG1788348.1"/>
    </source>
</evidence>
<organism evidence="2 3">
    <name type="scientific">Suillus plorans</name>
    <dbReference type="NCBI Taxonomy" id="116603"/>
    <lineage>
        <taxon>Eukaryota</taxon>
        <taxon>Fungi</taxon>
        <taxon>Dikarya</taxon>
        <taxon>Basidiomycota</taxon>
        <taxon>Agaricomycotina</taxon>
        <taxon>Agaricomycetes</taxon>
        <taxon>Agaricomycetidae</taxon>
        <taxon>Boletales</taxon>
        <taxon>Suillineae</taxon>
        <taxon>Suillaceae</taxon>
        <taxon>Suillus</taxon>
    </lineage>
</organism>
<reference evidence="2" key="1">
    <citation type="journal article" date="2020" name="New Phytol.">
        <title>Comparative genomics reveals dynamic genome evolution in host specialist ectomycorrhizal fungi.</title>
        <authorList>
            <person name="Lofgren L.A."/>
            <person name="Nguyen N.H."/>
            <person name="Vilgalys R."/>
            <person name="Ruytinx J."/>
            <person name="Liao H.L."/>
            <person name="Branco S."/>
            <person name="Kuo A."/>
            <person name="LaButti K."/>
            <person name="Lipzen A."/>
            <person name="Andreopoulos W."/>
            <person name="Pangilinan J."/>
            <person name="Riley R."/>
            <person name="Hundley H."/>
            <person name="Na H."/>
            <person name="Barry K."/>
            <person name="Grigoriev I.V."/>
            <person name="Stajich J.E."/>
            <person name="Kennedy P.G."/>
        </authorList>
    </citation>
    <scope>NUCLEOTIDE SEQUENCE</scope>
    <source>
        <strain evidence="2">S12</strain>
    </source>
</reference>
<proteinExistence type="predicted"/>
<dbReference type="AlphaFoldDB" id="A0A9P7DDH0"/>
<dbReference type="Proteomes" id="UP000719766">
    <property type="component" value="Unassembled WGS sequence"/>
</dbReference>
<dbReference type="GeneID" id="64597677"/>
<protein>
    <submittedName>
        <fullName evidence="2">Uncharacterized protein</fullName>
    </submittedName>
</protein>
<dbReference type="EMBL" id="JABBWE010000069">
    <property type="protein sequence ID" value="KAG1788348.1"/>
    <property type="molecule type" value="Genomic_DNA"/>
</dbReference>
<dbReference type="OrthoDB" id="2693568at2759"/>
<feature type="compositionally biased region" description="Low complexity" evidence="1">
    <location>
        <begin position="100"/>
        <end position="115"/>
    </location>
</feature>
<name>A0A9P7DDH0_9AGAM</name>
<accession>A0A9P7DDH0</accession>
<feature type="compositionally biased region" description="Polar residues" evidence="1">
    <location>
        <begin position="79"/>
        <end position="90"/>
    </location>
</feature>
<comment type="caution">
    <text evidence="2">The sequence shown here is derived from an EMBL/GenBank/DDBJ whole genome shotgun (WGS) entry which is preliminary data.</text>
</comment>
<evidence type="ECO:0000313" key="3">
    <source>
        <dbReference type="Proteomes" id="UP000719766"/>
    </source>
</evidence>
<feature type="region of interest" description="Disordered" evidence="1">
    <location>
        <begin position="49"/>
        <end position="136"/>
    </location>
</feature>
<sequence length="202" mass="21757">MPKSIAPPHVSLHLPPDFSSFGDACVESDATNNATDAKGDHTLTTFSDTSLTEDQIPGPATNKISRLNRLRLKVKRPSFSKNRSSVQYSPKSPAGRIFRSSESSLAPSPSSQSSLIDALKNSLRSDKQRAAQRSQPDAIIEVEIRACAADSRESISSSSGVSCDYKPGQSVIVKDVPSVANAATGWRKLPPRLPIPKWDVDD</sequence>
<feature type="compositionally biased region" description="Basic residues" evidence="1">
    <location>
        <begin position="66"/>
        <end position="78"/>
    </location>
</feature>